<evidence type="ECO:0000259" key="1">
    <source>
        <dbReference type="Pfam" id="PF23069"/>
    </source>
</evidence>
<dbReference type="AlphaFoldDB" id="A0AAV4GFD8"/>
<dbReference type="Pfam" id="PF23069">
    <property type="entry name" value="DUF7042"/>
    <property type="match status" value="1"/>
</dbReference>
<sequence length="157" mass="17070">MEFFKITISFQKCATHELSAAAITCPDPLLANFNNYTVNMSSSSTAQCTASGGYIHVCSNTDTVEVEYSVCPTIVFYSTGGLLNCVHYANASTVYYVNLLNLDSSVDNTVNYHYTCLVIDYTVSPVFMTQVPRKCVSDQTPTSLPSSGGATFELYAN</sequence>
<protein>
    <submittedName>
        <fullName evidence="2">NADH dehydrogenase [ubiquinone] iron-sulfur protein 2, mitochondrial</fullName>
    </submittedName>
</protein>
<keyword evidence="3" id="KW-1185">Reference proteome</keyword>
<proteinExistence type="predicted"/>
<comment type="caution">
    <text evidence="2">The sequence shown here is derived from an EMBL/GenBank/DDBJ whole genome shotgun (WGS) entry which is preliminary data.</text>
</comment>
<dbReference type="Proteomes" id="UP000762676">
    <property type="component" value="Unassembled WGS sequence"/>
</dbReference>
<name>A0AAV4GFD8_9GAST</name>
<reference evidence="2 3" key="1">
    <citation type="journal article" date="2021" name="Elife">
        <title>Chloroplast acquisition without the gene transfer in kleptoplastic sea slugs, Plakobranchus ocellatus.</title>
        <authorList>
            <person name="Maeda T."/>
            <person name="Takahashi S."/>
            <person name="Yoshida T."/>
            <person name="Shimamura S."/>
            <person name="Takaki Y."/>
            <person name="Nagai Y."/>
            <person name="Toyoda A."/>
            <person name="Suzuki Y."/>
            <person name="Arimoto A."/>
            <person name="Ishii H."/>
            <person name="Satoh N."/>
            <person name="Nishiyama T."/>
            <person name="Hasebe M."/>
            <person name="Maruyama T."/>
            <person name="Minagawa J."/>
            <person name="Obokata J."/>
            <person name="Shigenobu S."/>
        </authorList>
    </citation>
    <scope>NUCLEOTIDE SEQUENCE [LARGE SCALE GENOMIC DNA]</scope>
</reference>
<evidence type="ECO:0000313" key="2">
    <source>
        <dbReference type="EMBL" id="GFR84387.1"/>
    </source>
</evidence>
<accession>A0AAV4GFD8</accession>
<gene>
    <name evidence="2" type="ORF">ElyMa_000670500</name>
</gene>
<dbReference type="InterPro" id="IPR055470">
    <property type="entry name" value="DUF7042"/>
</dbReference>
<dbReference type="EMBL" id="BMAT01001384">
    <property type="protein sequence ID" value="GFR84387.1"/>
    <property type="molecule type" value="Genomic_DNA"/>
</dbReference>
<feature type="domain" description="DUF7042" evidence="1">
    <location>
        <begin position="35"/>
        <end position="138"/>
    </location>
</feature>
<organism evidence="2 3">
    <name type="scientific">Elysia marginata</name>
    <dbReference type="NCBI Taxonomy" id="1093978"/>
    <lineage>
        <taxon>Eukaryota</taxon>
        <taxon>Metazoa</taxon>
        <taxon>Spiralia</taxon>
        <taxon>Lophotrochozoa</taxon>
        <taxon>Mollusca</taxon>
        <taxon>Gastropoda</taxon>
        <taxon>Heterobranchia</taxon>
        <taxon>Euthyneura</taxon>
        <taxon>Panpulmonata</taxon>
        <taxon>Sacoglossa</taxon>
        <taxon>Placobranchoidea</taxon>
        <taxon>Plakobranchidae</taxon>
        <taxon>Elysia</taxon>
    </lineage>
</organism>
<feature type="non-terminal residue" evidence="2">
    <location>
        <position position="157"/>
    </location>
</feature>
<evidence type="ECO:0000313" key="3">
    <source>
        <dbReference type="Proteomes" id="UP000762676"/>
    </source>
</evidence>